<evidence type="ECO:0008006" key="4">
    <source>
        <dbReference type="Google" id="ProtNLM"/>
    </source>
</evidence>
<gene>
    <name evidence="2" type="ORF">J9260_03320</name>
</gene>
<accession>A0A975IHW0</accession>
<keyword evidence="1" id="KW-0732">Signal</keyword>
<proteinExistence type="predicted"/>
<reference evidence="2" key="1">
    <citation type="submission" date="2021-04" db="EMBL/GenBank/DDBJ databases">
        <title>Genomics, taxonomy and metabolism of representatives of sulfur bacteria of the genus Thiothrix: Thiothrix fructosivorans QT, Thiothrix unzii A1T and three new species, Thiothrix subterranea sp. nov., Thiothrix litoralis sp. nov. and 'Candidatus Thiothrix anitrata' sp. nov.</title>
        <authorList>
            <person name="Ravin N.V."/>
            <person name="Smolyakov D."/>
            <person name="Rudenko T.S."/>
            <person name="Mardanov A.V."/>
            <person name="Beletsky A.V."/>
            <person name="Markov N.D."/>
            <person name="Fomenkov A.I."/>
            <person name="Roberts R.J."/>
            <person name="Karnachuk O.V."/>
            <person name="Novikov A."/>
            <person name="Grabovich M.Y."/>
        </authorList>
    </citation>
    <scope>NUCLEOTIDE SEQUENCE</scope>
    <source>
        <strain evidence="2">A1</strain>
    </source>
</reference>
<evidence type="ECO:0000313" key="2">
    <source>
        <dbReference type="EMBL" id="QTR54139.1"/>
    </source>
</evidence>
<evidence type="ECO:0000313" key="3">
    <source>
        <dbReference type="Proteomes" id="UP000672009"/>
    </source>
</evidence>
<dbReference type="EMBL" id="CP072793">
    <property type="protein sequence ID" value="QTR54139.1"/>
    <property type="molecule type" value="Genomic_DNA"/>
</dbReference>
<feature type="signal peptide" evidence="1">
    <location>
        <begin position="1"/>
        <end position="31"/>
    </location>
</feature>
<dbReference type="InterPro" id="IPR011330">
    <property type="entry name" value="Glyco_hydro/deAcase_b/a-brl"/>
</dbReference>
<dbReference type="KEGG" id="tun:J9260_03320"/>
<dbReference type="Proteomes" id="UP000672009">
    <property type="component" value="Chromosome"/>
</dbReference>
<dbReference type="InterPro" id="IPR029062">
    <property type="entry name" value="Class_I_gatase-like"/>
</dbReference>
<dbReference type="AlphaFoldDB" id="A0A975IHW0"/>
<dbReference type="GO" id="GO:0005975">
    <property type="term" value="P:carbohydrate metabolic process"/>
    <property type="evidence" value="ECO:0007669"/>
    <property type="project" value="InterPro"/>
</dbReference>
<organism evidence="2 3">
    <name type="scientific">Thiothrix unzii</name>
    <dbReference type="NCBI Taxonomy" id="111769"/>
    <lineage>
        <taxon>Bacteria</taxon>
        <taxon>Pseudomonadati</taxon>
        <taxon>Pseudomonadota</taxon>
        <taxon>Gammaproteobacteria</taxon>
        <taxon>Thiotrichales</taxon>
        <taxon>Thiotrichaceae</taxon>
        <taxon>Thiothrix</taxon>
    </lineage>
</organism>
<dbReference type="SUPFAM" id="SSF88713">
    <property type="entry name" value="Glycoside hydrolase/deacetylase"/>
    <property type="match status" value="1"/>
</dbReference>
<name>A0A975IHW0_9GAMM</name>
<keyword evidence="3" id="KW-1185">Reference proteome</keyword>
<dbReference type="Gene3D" id="3.40.50.880">
    <property type="match status" value="1"/>
</dbReference>
<dbReference type="RefSeq" id="WP_210219639.1">
    <property type="nucleotide sequence ID" value="NZ_CP072793.1"/>
</dbReference>
<sequence>MDSKLKTAYKGWPLLLWWLLIATFLPLSANAAGSLVSNTAWTTANRLDTTTTMQQAGFEIYGRYENSTYKLLLKSVAPSAGVAPTPISTNTTIWLNSDGQATTGYKIWGFAGGEEFSFNVASDGTLDWYRYPNNTQTLIGKFPVASYISGGNATTGYTLEIHLTDALLQANSTGMAAPSTSGIKLFFDVNDSIFLPTYYSNGEYLLARTTTITRTSKRIGIVYSATSANRFWALKSYSQLFMAAQMQAAQAGIPFDLLTEDDLKNITKIAQYDALVFPYFANVKAADVEVISQNLLVASTQYKTGLIVSGNFMTNDENGNALAGNSYSRMASILGVTRSGGTTAPTSVVLKAASTTHPMLQNGYTAAEEILNYPTAYTDYFASAGTTGYTITPVVNQIMGGVSTASAVLAATNASGARHVHFSTIQFMGDSNLLWAAMQWSVYGNKAPVALQLGREQSLFAARNDMDMSMYPEEYSTVESPLYTIINNWKTTYNFVGSYYLNIGSGEDNWTTATNYNSYVTLYKDYLTLGSEIGTHSYTHPVDTNVLTPAQIQYEFADSRTRLQQITQWGLTNVGGAVPGAPDNLPAANEMLKHVSYLSGGYSGRGAGFANAMGYLTPADTKVYLSPNMTFDFTNIEFLEKTPDETKVIWNNEFNALTNHANQAVIHWPWHDYGPTIGVTQTTPPYGGYRKKDGTPINYTVDMFTSLIKKAFDAKTEFVTGADLSKRIATFRTAILNFTQPNATSVSVTLTSSDAGRYALKTNSPIASVTNWYAYNTEKVFPAKTGGTYTIQLGATPAKRTHVTKLPMRANLLSTSSTGINNLKFKFEGQGRAEIALSCTTKLNKITVAGAKAISPNPDPKANINTVILDFPNLKTNEATLNVTCN</sequence>
<dbReference type="Gene3D" id="3.20.20.370">
    <property type="entry name" value="Glycoside hydrolase/deacetylase"/>
    <property type="match status" value="1"/>
</dbReference>
<feature type="chain" id="PRO_5037078728" description="NodB homology domain-containing protein" evidence="1">
    <location>
        <begin position="32"/>
        <end position="886"/>
    </location>
</feature>
<evidence type="ECO:0000256" key="1">
    <source>
        <dbReference type="SAM" id="SignalP"/>
    </source>
</evidence>
<protein>
    <recommendedName>
        <fullName evidence="4">NodB homology domain-containing protein</fullName>
    </recommendedName>
</protein>